<keyword evidence="2" id="KW-0812">Transmembrane</keyword>
<feature type="compositionally biased region" description="Acidic residues" evidence="1">
    <location>
        <begin position="197"/>
        <end position="233"/>
    </location>
</feature>
<dbReference type="RefSeq" id="XP_005794050.1">
    <property type="nucleotide sequence ID" value="XM_005793993.1"/>
</dbReference>
<dbReference type="KEGG" id="ehx:EMIHUDRAFT_431730"/>
<protein>
    <submittedName>
        <fullName evidence="3">Uncharacterized protein</fullName>
    </submittedName>
</protein>
<sequence length="233" mass="26136">MVTTPEEWQDWERENCSGMRRGDVKEKRASFDAVQAAVYGLVCVHVRENKLETYWRDFMTELEAAMEEAGNEETYDDLIDDDIKEYHELYLSSLAKAYDKKKKAEQKVNSDSFALALCRAAIWLPKSFLYLSVNIFGGWASLTLGGVLGHVVMGALGLFFLAQAFIPALVIVFFKAVWDHSFGSGDDSDGGGSGSGGEDESEEEDEDEEDEEEDDDDDDKDEEDEEGEEDDSD</sequence>
<feature type="transmembrane region" description="Helical" evidence="2">
    <location>
        <begin position="154"/>
        <end position="174"/>
    </location>
</feature>
<reference evidence="4" key="1">
    <citation type="journal article" date="2013" name="Nature">
        <title>Pan genome of the phytoplankton Emiliania underpins its global distribution.</title>
        <authorList>
            <person name="Read B.A."/>
            <person name="Kegel J."/>
            <person name="Klute M.J."/>
            <person name="Kuo A."/>
            <person name="Lefebvre S.C."/>
            <person name="Maumus F."/>
            <person name="Mayer C."/>
            <person name="Miller J."/>
            <person name="Monier A."/>
            <person name="Salamov A."/>
            <person name="Young J."/>
            <person name="Aguilar M."/>
            <person name="Claverie J.M."/>
            <person name="Frickenhaus S."/>
            <person name="Gonzalez K."/>
            <person name="Herman E.K."/>
            <person name="Lin Y.C."/>
            <person name="Napier J."/>
            <person name="Ogata H."/>
            <person name="Sarno A.F."/>
            <person name="Shmutz J."/>
            <person name="Schroeder D."/>
            <person name="de Vargas C."/>
            <person name="Verret F."/>
            <person name="von Dassow P."/>
            <person name="Valentin K."/>
            <person name="Van de Peer Y."/>
            <person name="Wheeler G."/>
            <person name="Dacks J.B."/>
            <person name="Delwiche C.F."/>
            <person name="Dyhrman S.T."/>
            <person name="Glockner G."/>
            <person name="John U."/>
            <person name="Richards T."/>
            <person name="Worden A.Z."/>
            <person name="Zhang X."/>
            <person name="Grigoriev I.V."/>
            <person name="Allen A.E."/>
            <person name="Bidle K."/>
            <person name="Borodovsky M."/>
            <person name="Bowler C."/>
            <person name="Brownlee C."/>
            <person name="Cock J.M."/>
            <person name="Elias M."/>
            <person name="Gladyshev V.N."/>
            <person name="Groth M."/>
            <person name="Guda C."/>
            <person name="Hadaegh A."/>
            <person name="Iglesias-Rodriguez M.D."/>
            <person name="Jenkins J."/>
            <person name="Jones B.M."/>
            <person name="Lawson T."/>
            <person name="Leese F."/>
            <person name="Lindquist E."/>
            <person name="Lobanov A."/>
            <person name="Lomsadze A."/>
            <person name="Malik S.B."/>
            <person name="Marsh M.E."/>
            <person name="Mackinder L."/>
            <person name="Mock T."/>
            <person name="Mueller-Roeber B."/>
            <person name="Pagarete A."/>
            <person name="Parker M."/>
            <person name="Probert I."/>
            <person name="Quesneville H."/>
            <person name="Raines C."/>
            <person name="Rensing S.A."/>
            <person name="Riano-Pachon D.M."/>
            <person name="Richier S."/>
            <person name="Rokitta S."/>
            <person name="Shiraiwa Y."/>
            <person name="Soanes D.M."/>
            <person name="van der Giezen M."/>
            <person name="Wahlund T.M."/>
            <person name="Williams B."/>
            <person name="Wilson W."/>
            <person name="Wolfe G."/>
            <person name="Wurch L.L."/>
        </authorList>
    </citation>
    <scope>NUCLEOTIDE SEQUENCE</scope>
</reference>
<accession>A0A0D3L0T6</accession>
<keyword evidence="4" id="KW-1185">Reference proteome</keyword>
<feature type="transmembrane region" description="Helical" evidence="2">
    <location>
        <begin position="128"/>
        <end position="148"/>
    </location>
</feature>
<evidence type="ECO:0000256" key="1">
    <source>
        <dbReference type="SAM" id="MobiDB-lite"/>
    </source>
</evidence>
<dbReference type="Proteomes" id="UP000013827">
    <property type="component" value="Unassembled WGS sequence"/>
</dbReference>
<organism evidence="3 4">
    <name type="scientific">Emiliania huxleyi (strain CCMP1516)</name>
    <dbReference type="NCBI Taxonomy" id="280463"/>
    <lineage>
        <taxon>Eukaryota</taxon>
        <taxon>Haptista</taxon>
        <taxon>Haptophyta</taxon>
        <taxon>Prymnesiophyceae</taxon>
        <taxon>Isochrysidales</taxon>
        <taxon>Noelaerhabdaceae</taxon>
        <taxon>Emiliania</taxon>
    </lineage>
</organism>
<dbReference type="AlphaFoldDB" id="A0A0D3L0T6"/>
<name>A0A0D3L0T6_EMIH1</name>
<feature type="region of interest" description="Disordered" evidence="1">
    <location>
        <begin position="184"/>
        <end position="233"/>
    </location>
</feature>
<proteinExistence type="predicted"/>
<keyword evidence="2" id="KW-1133">Transmembrane helix</keyword>
<dbReference type="PaxDb" id="2903-EOD41621"/>
<evidence type="ECO:0000313" key="4">
    <source>
        <dbReference type="Proteomes" id="UP000013827"/>
    </source>
</evidence>
<evidence type="ECO:0000256" key="2">
    <source>
        <dbReference type="SAM" id="Phobius"/>
    </source>
</evidence>
<dbReference type="GeneID" id="17286891"/>
<dbReference type="EnsemblProtists" id="EOD41621">
    <property type="protein sequence ID" value="EOD41621"/>
    <property type="gene ID" value="EMIHUDRAFT_431730"/>
</dbReference>
<reference evidence="3" key="2">
    <citation type="submission" date="2024-10" db="UniProtKB">
        <authorList>
            <consortium name="EnsemblProtists"/>
        </authorList>
    </citation>
    <scope>IDENTIFICATION</scope>
</reference>
<keyword evidence="2" id="KW-0472">Membrane</keyword>
<evidence type="ECO:0000313" key="3">
    <source>
        <dbReference type="EnsemblProtists" id="EOD41621"/>
    </source>
</evidence>
<dbReference type="HOGENOM" id="CLU_1191758_0_0_1"/>